<reference evidence="1 2" key="1">
    <citation type="journal article" date="2016" name="PLoS ONE">
        <title>Plasmid Characterization and Chromosome Analysis of Two netF+ Clostridium perfringens Isolates Associated with Foal and Canine Necrotizing Enteritis.</title>
        <authorList>
            <person name="Mehdizadeh Gohari I."/>
            <person name="Kropinski A.M."/>
            <person name="Weese S.J."/>
            <person name="Parreira V.R."/>
            <person name="Whitehead A.E."/>
            <person name="Boerlin P."/>
            <person name="Prescott J.F."/>
        </authorList>
    </citation>
    <scope>NUCLEOTIDE SEQUENCE [LARGE SCALE GENOMIC DNA]</scope>
    <source>
        <strain evidence="1 2">JP838</strain>
    </source>
</reference>
<dbReference type="AlphaFoldDB" id="A0A127EHS4"/>
<protein>
    <submittedName>
        <fullName evidence="1">Uncharacterized protein</fullName>
    </submittedName>
</protein>
<dbReference type="Proteomes" id="UP000070260">
    <property type="component" value="Chromosome"/>
</dbReference>
<evidence type="ECO:0000313" key="2">
    <source>
        <dbReference type="Proteomes" id="UP000070260"/>
    </source>
</evidence>
<name>A0A127EHS4_CLOPF</name>
<proteinExistence type="predicted"/>
<dbReference type="EMBL" id="CP010994">
    <property type="protein sequence ID" value="AMN35509.1"/>
    <property type="molecule type" value="Genomic_DNA"/>
</dbReference>
<organism evidence="1 2">
    <name type="scientific">Clostridium perfringens</name>
    <dbReference type="NCBI Taxonomy" id="1502"/>
    <lineage>
        <taxon>Bacteria</taxon>
        <taxon>Bacillati</taxon>
        <taxon>Bacillota</taxon>
        <taxon>Clostridia</taxon>
        <taxon>Eubacteriales</taxon>
        <taxon>Clostridiaceae</taxon>
        <taxon>Clostridium</taxon>
    </lineage>
</organism>
<evidence type="ECO:0000313" key="1">
    <source>
        <dbReference type="EMBL" id="AMN35509.1"/>
    </source>
</evidence>
<dbReference type="RefSeq" id="WP_061427684.1">
    <property type="nucleotide sequence ID" value="NZ_CP010994.1"/>
</dbReference>
<sequence>MKLVKPVLGSVIVTNKTEQDVLEGIDDKQPSTKGCILENFQILNVGTTKTSIQINDGNWIVCDPDMGLDLSNVCLVKSCKVKEVGSNVQWVGVAY</sequence>
<gene>
    <name evidence="1" type="ORF">JFP838_07025</name>
</gene>
<dbReference type="PATRIC" id="fig|1502.177.peg.1438"/>
<accession>A0A127EHS4</accession>